<dbReference type="InterPro" id="IPR002220">
    <property type="entry name" value="DapA-like"/>
</dbReference>
<evidence type="ECO:0000313" key="4">
    <source>
        <dbReference type="EMBL" id="BAE93948.1"/>
    </source>
</evidence>
<protein>
    <submittedName>
        <fullName evidence="3">Uncharacterized protein ORF2</fullName>
    </submittedName>
</protein>
<dbReference type="InterPro" id="IPR013785">
    <property type="entry name" value="Aldolase_TIM"/>
</dbReference>
<dbReference type="PANTHER" id="PTHR12128">
    <property type="entry name" value="DIHYDRODIPICOLINATE SYNTHASE"/>
    <property type="match status" value="1"/>
</dbReference>
<reference evidence="3" key="1">
    <citation type="journal article" date="2004" name="FEMS Microbiol. Lett.">
        <title>Isolation and characterization of genes encoding polycyclic aromatic hydrocarbon dioxygenase from acenaphthene and acenaphthylene degrading Sphingomonas sp. strain A4.</title>
        <authorList>
            <person name="Pinyakong O."/>
            <person name="Habe H."/>
            <person name="Kouzuma A."/>
            <person name="Nojiri H."/>
            <person name="Yamane H."/>
            <person name="Omori T."/>
        </authorList>
    </citation>
    <scope>NUCLEOTIDE SEQUENCE</scope>
    <source>
        <strain evidence="3">A4</strain>
    </source>
</reference>
<dbReference type="SUPFAM" id="SSF51569">
    <property type="entry name" value="Aldolase"/>
    <property type="match status" value="1"/>
</dbReference>
<dbReference type="EMBL" id="AB161232">
    <property type="protein sequence ID" value="BAD34446.1"/>
    <property type="molecule type" value="Genomic_DNA"/>
</dbReference>
<reference evidence="4" key="2">
    <citation type="journal article" date="2006" name="Microbiology (Mosc.)">
        <title>Functional and transcriptional analyses of the initial oxygenase genes for acenaphthene degradation from Sphingomonas sp. strain A4.</title>
        <authorList>
            <person name="Kouzuma A."/>
            <person name="Pinyakong O."/>
            <person name="Nojiri H."/>
            <person name="Omori T."/>
            <person name="Yamane H."/>
            <person name="Habe H."/>
        </authorList>
    </citation>
    <scope>NUCLEOTIDE SEQUENCE</scope>
    <source>
        <strain evidence="4">A4</strain>
    </source>
</reference>
<dbReference type="SUPFAM" id="SSF52833">
    <property type="entry name" value="Thioredoxin-like"/>
    <property type="match status" value="1"/>
</dbReference>
<dbReference type="PRINTS" id="PR00146">
    <property type="entry name" value="DHPICSNTHASE"/>
</dbReference>
<dbReference type="Pfam" id="PF00701">
    <property type="entry name" value="DHDPS"/>
    <property type="match status" value="1"/>
</dbReference>
<dbReference type="AlphaFoldDB" id="Q6BDD1"/>
<evidence type="ECO:0000256" key="1">
    <source>
        <dbReference type="ARBA" id="ARBA00007592"/>
    </source>
</evidence>
<accession>Q6BDD1</accession>
<keyword evidence="2" id="KW-0456">Lyase</keyword>
<evidence type="ECO:0000313" key="3">
    <source>
        <dbReference type="EMBL" id="BAD34446.1"/>
    </source>
</evidence>
<dbReference type="SMART" id="SM01130">
    <property type="entry name" value="DHDPS"/>
    <property type="match status" value="1"/>
</dbReference>
<dbReference type="GO" id="GO:0008840">
    <property type="term" value="F:4-hydroxy-tetrahydrodipicolinate synthase activity"/>
    <property type="evidence" value="ECO:0007669"/>
    <property type="project" value="TreeGrafter"/>
</dbReference>
<dbReference type="Gene3D" id="3.20.20.70">
    <property type="entry name" value="Aldolase class I"/>
    <property type="match status" value="1"/>
</dbReference>
<sequence>MAGHRVGVADVQGVWAIMPTPSKPNAEDPNARDTVDLDETTRVVKALIDSGANGILTLGSLGEVATLTWDEKRDFMKALVEVAGGRVPVFGGTSTLSTRTTIDETRAARDIGVDGTMVGPPMWCAPDVPTAVQFYRDLAEACPDMSSEELLAEIASELGWEPDAFLAYVHSEEAEDAYRLSNEEAHSRGVFGAPIMMIGEEMWWGSDRLFFLDEYLSSQ</sequence>
<gene>
    <name evidence="3" type="primary">ORF2</name>
</gene>
<comment type="similarity">
    <text evidence="1">Belongs to the DapA family.</text>
</comment>
<dbReference type="PANTHER" id="PTHR12128:SF66">
    <property type="entry name" value="4-HYDROXY-2-OXOGLUTARATE ALDOLASE, MITOCHONDRIAL"/>
    <property type="match status" value="1"/>
</dbReference>
<dbReference type="GO" id="GO:0016491">
    <property type="term" value="F:oxidoreductase activity"/>
    <property type="evidence" value="ECO:0007669"/>
    <property type="project" value="InterPro"/>
</dbReference>
<dbReference type="InterPro" id="IPR036249">
    <property type="entry name" value="Thioredoxin-like_sf"/>
</dbReference>
<dbReference type="EMBL" id="AB240454">
    <property type="protein sequence ID" value="BAE93948.1"/>
    <property type="molecule type" value="Genomic_DNA"/>
</dbReference>
<evidence type="ECO:0000256" key="2">
    <source>
        <dbReference type="ARBA" id="ARBA00023239"/>
    </source>
</evidence>
<name>Q6BDD1_9SPHN</name>
<proteinExistence type="inferred from homology"/>
<organism evidence="3">
    <name type="scientific">Sphingomonas sp. A4</name>
    <dbReference type="NCBI Taxonomy" id="223555"/>
    <lineage>
        <taxon>Bacteria</taxon>
        <taxon>Pseudomonadati</taxon>
        <taxon>Pseudomonadota</taxon>
        <taxon>Alphaproteobacteria</taxon>
        <taxon>Sphingomonadales</taxon>
        <taxon>Sphingomonadaceae</taxon>
        <taxon>Sphingomonas</taxon>
    </lineage>
</organism>